<dbReference type="EMBL" id="FRCJ01000001">
    <property type="protein sequence ID" value="SHL91646.1"/>
    <property type="molecule type" value="Genomic_DNA"/>
</dbReference>
<evidence type="ECO:0000256" key="1">
    <source>
        <dbReference type="ARBA" id="ARBA00038494"/>
    </source>
</evidence>
<dbReference type="SUPFAM" id="SSF53448">
    <property type="entry name" value="Nucleotide-diphospho-sugar transferases"/>
    <property type="match status" value="1"/>
</dbReference>
<organism evidence="3 4">
    <name type="scientific">Xylanibacter ruminicola</name>
    <name type="common">Prevotella ruminicola</name>
    <dbReference type="NCBI Taxonomy" id="839"/>
    <lineage>
        <taxon>Bacteria</taxon>
        <taxon>Pseudomonadati</taxon>
        <taxon>Bacteroidota</taxon>
        <taxon>Bacteroidia</taxon>
        <taxon>Bacteroidales</taxon>
        <taxon>Prevotellaceae</taxon>
        <taxon>Xylanibacter</taxon>
    </lineage>
</organism>
<dbReference type="Pfam" id="PF00535">
    <property type="entry name" value="Glycos_transf_2"/>
    <property type="match status" value="1"/>
</dbReference>
<dbReference type="GO" id="GO:0016740">
    <property type="term" value="F:transferase activity"/>
    <property type="evidence" value="ECO:0007669"/>
    <property type="project" value="UniProtKB-KW"/>
</dbReference>
<dbReference type="InterPro" id="IPR029044">
    <property type="entry name" value="Nucleotide-diphossugar_trans"/>
</dbReference>
<gene>
    <name evidence="3" type="ORF">SAMN04488494_1090</name>
</gene>
<reference evidence="3 4" key="1">
    <citation type="submission" date="2016-11" db="EMBL/GenBank/DDBJ databases">
        <authorList>
            <person name="Jaros S."/>
            <person name="Januszkiewicz K."/>
            <person name="Wedrychowicz H."/>
        </authorList>
    </citation>
    <scope>NUCLEOTIDE SEQUENCE [LARGE SCALE GENOMIC DNA]</scope>
    <source>
        <strain evidence="3 4">BPI-34</strain>
    </source>
</reference>
<name>A0A1M7EJA3_XYLRU</name>
<dbReference type="AlphaFoldDB" id="A0A1M7EJA3"/>
<evidence type="ECO:0000313" key="3">
    <source>
        <dbReference type="EMBL" id="SHL91646.1"/>
    </source>
</evidence>
<keyword evidence="3" id="KW-0808">Transferase</keyword>
<protein>
    <submittedName>
        <fullName evidence="3">Glycosyltransferase involved in cell wall bisynthesis</fullName>
    </submittedName>
</protein>
<dbReference type="InterPro" id="IPR001173">
    <property type="entry name" value="Glyco_trans_2-like"/>
</dbReference>
<proteinExistence type="inferred from homology"/>
<sequence>MNFTVIIPHRNIPMLLGRLIKSIPMRDDLEIIVVDDHSDACVVEQLRSLERENLDLMLNQECHGAGYARNCALPVAKGKWVLFADADDFFNTEFNDFLNEYINSDADIVYFNANSLDSETFEPSHRVDHLHEFIDEYHRDKERGALIMRYLFTEPWCKMVKLDLIKNNDIRFEETSIRNDVRYSYLVGHYAEKIVVDERQLYCVTTRQNSVSRGIGYQASMDELKVFAGWKNFLMDHHIPLELPKFDLCLYNFTRHLWKDNKRFWTEYKILINAGLSHVYIINKVLFYIWKSIGYKL</sequence>
<dbReference type="PANTHER" id="PTHR43630">
    <property type="entry name" value="POLY-BETA-1,6-N-ACETYL-D-GLUCOSAMINE SYNTHASE"/>
    <property type="match status" value="1"/>
</dbReference>
<feature type="domain" description="Glycosyltransferase 2-like" evidence="2">
    <location>
        <begin position="4"/>
        <end position="129"/>
    </location>
</feature>
<dbReference type="Gene3D" id="3.90.550.10">
    <property type="entry name" value="Spore Coat Polysaccharide Biosynthesis Protein SpsA, Chain A"/>
    <property type="match status" value="1"/>
</dbReference>
<evidence type="ECO:0000313" key="4">
    <source>
        <dbReference type="Proteomes" id="UP000184280"/>
    </source>
</evidence>
<accession>A0A1M7EJA3</accession>
<dbReference type="CDD" id="cd00761">
    <property type="entry name" value="Glyco_tranf_GTA_type"/>
    <property type="match status" value="1"/>
</dbReference>
<dbReference type="Proteomes" id="UP000184280">
    <property type="component" value="Unassembled WGS sequence"/>
</dbReference>
<evidence type="ECO:0000259" key="2">
    <source>
        <dbReference type="Pfam" id="PF00535"/>
    </source>
</evidence>
<dbReference type="PANTHER" id="PTHR43630:SF2">
    <property type="entry name" value="GLYCOSYLTRANSFERASE"/>
    <property type="match status" value="1"/>
</dbReference>
<comment type="similarity">
    <text evidence="1">Belongs to the glycosyltransferase 2 family. WaaE/KdtX subfamily.</text>
</comment>